<gene>
    <name evidence="1" type="ORF">GFV13_10035</name>
</gene>
<feature type="non-terminal residue" evidence="1">
    <location>
        <position position="1"/>
    </location>
</feature>
<sequence>AALTERLGLGALFDTAVVFENFPAADPGAARNLPGLRVESATTESAGHHPLSLMVLPRDGGTDVNLLHSTGAATPEQARALLD</sequence>
<feature type="non-terminal residue" evidence="1">
    <location>
        <position position="83"/>
    </location>
</feature>
<name>A0A843Z2I6_LEUME</name>
<dbReference type="Gene3D" id="3.30.559.30">
    <property type="entry name" value="Nonribosomal peptide synthetase, condensation domain"/>
    <property type="match status" value="1"/>
</dbReference>
<dbReference type="SUPFAM" id="SSF52777">
    <property type="entry name" value="CoA-dependent acyltransferases"/>
    <property type="match status" value="1"/>
</dbReference>
<protein>
    <submittedName>
        <fullName evidence="1">Uncharacterized protein</fullName>
    </submittedName>
</protein>
<dbReference type="AlphaFoldDB" id="A0A843Z2I6"/>
<dbReference type="EMBL" id="WIPA01000056">
    <property type="protein sequence ID" value="MQR27560.1"/>
    <property type="molecule type" value="Genomic_DNA"/>
</dbReference>
<accession>A0A843Z2I6</accession>
<comment type="caution">
    <text evidence="1">The sequence shown here is derived from an EMBL/GenBank/DDBJ whole genome shotgun (WGS) entry which is preliminary data.</text>
</comment>
<evidence type="ECO:0000313" key="1">
    <source>
        <dbReference type="EMBL" id="MQR27560.1"/>
    </source>
</evidence>
<dbReference type="Gene3D" id="3.30.559.10">
    <property type="entry name" value="Chloramphenicol acetyltransferase-like domain"/>
    <property type="match status" value="1"/>
</dbReference>
<reference evidence="1 2" key="1">
    <citation type="submission" date="2019-10" db="EMBL/GenBank/DDBJ databases">
        <title>WGS of Leuconostoc mesenteroides.</title>
        <authorList>
            <person name="Melo Bolivar J."/>
            <person name="Marino-Ramirez L."/>
            <person name="Villamil Diaz L.M."/>
        </authorList>
    </citation>
    <scope>NUCLEOTIDE SEQUENCE [LARGE SCALE GENOMIC DNA]</scope>
    <source>
        <strain evidence="1 2">M11</strain>
    </source>
</reference>
<dbReference type="RefSeq" id="WP_194258450.1">
    <property type="nucleotide sequence ID" value="NZ_WIPA01000056.1"/>
</dbReference>
<dbReference type="InterPro" id="IPR023213">
    <property type="entry name" value="CAT-like_dom_sf"/>
</dbReference>
<evidence type="ECO:0000313" key="2">
    <source>
        <dbReference type="Proteomes" id="UP000469952"/>
    </source>
</evidence>
<dbReference type="Proteomes" id="UP000469952">
    <property type="component" value="Unassembled WGS sequence"/>
</dbReference>
<organism evidence="1 2">
    <name type="scientific">Leuconostoc mesenteroides</name>
    <dbReference type="NCBI Taxonomy" id="1245"/>
    <lineage>
        <taxon>Bacteria</taxon>
        <taxon>Bacillati</taxon>
        <taxon>Bacillota</taxon>
        <taxon>Bacilli</taxon>
        <taxon>Lactobacillales</taxon>
        <taxon>Lactobacillaceae</taxon>
        <taxon>Leuconostoc</taxon>
    </lineage>
</organism>
<proteinExistence type="predicted"/>